<comment type="caution">
    <text evidence="2">The sequence shown here is derived from an EMBL/GenBank/DDBJ whole genome shotgun (WGS) entry which is preliminary data.</text>
</comment>
<evidence type="ECO:0000313" key="2">
    <source>
        <dbReference type="EMBL" id="KAG5645679.1"/>
    </source>
</evidence>
<sequence length="213" mass="23714">MVIRDSPIEPWRRLKDESLSTGNHGNFVDIESTNIIGEPTTGKKRPLSPSNSDPPEAKRPRAGSVTPVQSPVPCLAPPPNSTAQKIFSLLDALTQSSLGSGDVFLSEGFRERWCHCASCLPALEENRYLLEEEETYEPPEDPDSGLSLEELGMRALERLPRDRAIDGIHAFNGMRDDLVKYLRPFAQEGKVVNESDVREFFTYLTEAAKKKVS</sequence>
<gene>
    <name evidence="2" type="ORF">DXG03_005517</name>
</gene>
<name>A0A9P7G9Y6_9AGAR</name>
<dbReference type="PANTHER" id="PTHR13513">
    <property type="entry name" value="E3 UBIQUITIN-PROTEIN LIGASE UBR7"/>
    <property type="match status" value="1"/>
</dbReference>
<reference evidence="2" key="1">
    <citation type="submission" date="2020-07" db="EMBL/GenBank/DDBJ databases">
        <authorList>
            <person name="Nieuwenhuis M."/>
            <person name="Van De Peppel L.J.J."/>
        </authorList>
    </citation>
    <scope>NUCLEOTIDE SEQUENCE</scope>
    <source>
        <strain evidence="2">AP01</strain>
        <tissue evidence="2">Mycelium</tissue>
    </source>
</reference>
<organism evidence="2 3">
    <name type="scientific">Asterophora parasitica</name>
    <dbReference type="NCBI Taxonomy" id="117018"/>
    <lineage>
        <taxon>Eukaryota</taxon>
        <taxon>Fungi</taxon>
        <taxon>Dikarya</taxon>
        <taxon>Basidiomycota</taxon>
        <taxon>Agaricomycotina</taxon>
        <taxon>Agaricomycetes</taxon>
        <taxon>Agaricomycetidae</taxon>
        <taxon>Agaricales</taxon>
        <taxon>Tricholomatineae</taxon>
        <taxon>Lyophyllaceae</taxon>
        <taxon>Asterophora</taxon>
    </lineage>
</organism>
<dbReference type="Proteomes" id="UP000775547">
    <property type="component" value="Unassembled WGS sequence"/>
</dbReference>
<reference evidence="2" key="2">
    <citation type="submission" date="2021-10" db="EMBL/GenBank/DDBJ databases">
        <title>Phylogenomics reveals ancestral predisposition of the termite-cultivated fungus Termitomyces towards a domesticated lifestyle.</title>
        <authorList>
            <person name="Auxier B."/>
            <person name="Grum-Grzhimaylo A."/>
            <person name="Cardenas M.E."/>
            <person name="Lodge J.D."/>
            <person name="Laessoe T."/>
            <person name="Pedersen O."/>
            <person name="Smith M.E."/>
            <person name="Kuyper T.W."/>
            <person name="Franco-Molano E.A."/>
            <person name="Baroni T.J."/>
            <person name="Aanen D.K."/>
        </authorList>
    </citation>
    <scope>NUCLEOTIDE SEQUENCE</scope>
    <source>
        <strain evidence="2">AP01</strain>
        <tissue evidence="2">Mycelium</tissue>
    </source>
</reference>
<dbReference type="GO" id="GO:0061630">
    <property type="term" value="F:ubiquitin protein ligase activity"/>
    <property type="evidence" value="ECO:0007669"/>
    <property type="project" value="InterPro"/>
</dbReference>
<dbReference type="OrthoDB" id="5795902at2759"/>
<evidence type="ECO:0000313" key="3">
    <source>
        <dbReference type="Proteomes" id="UP000775547"/>
    </source>
</evidence>
<evidence type="ECO:0000256" key="1">
    <source>
        <dbReference type="SAM" id="MobiDB-lite"/>
    </source>
</evidence>
<dbReference type="InterPro" id="IPR040204">
    <property type="entry name" value="UBR7"/>
</dbReference>
<feature type="compositionally biased region" description="Basic and acidic residues" evidence="1">
    <location>
        <begin position="1"/>
        <end position="18"/>
    </location>
</feature>
<proteinExistence type="predicted"/>
<accession>A0A9P7G9Y6</accession>
<dbReference type="AlphaFoldDB" id="A0A9P7G9Y6"/>
<dbReference type="GO" id="GO:0008270">
    <property type="term" value="F:zinc ion binding"/>
    <property type="evidence" value="ECO:0007669"/>
    <property type="project" value="InterPro"/>
</dbReference>
<protein>
    <submittedName>
        <fullName evidence="2">Uncharacterized protein</fullName>
    </submittedName>
</protein>
<dbReference type="GO" id="GO:0005737">
    <property type="term" value="C:cytoplasm"/>
    <property type="evidence" value="ECO:0007669"/>
    <property type="project" value="TreeGrafter"/>
</dbReference>
<dbReference type="EMBL" id="JABCKV010000034">
    <property type="protein sequence ID" value="KAG5645679.1"/>
    <property type="molecule type" value="Genomic_DNA"/>
</dbReference>
<feature type="region of interest" description="Disordered" evidence="1">
    <location>
        <begin position="1"/>
        <end position="77"/>
    </location>
</feature>
<keyword evidence="3" id="KW-1185">Reference proteome</keyword>
<dbReference type="PANTHER" id="PTHR13513:SF9">
    <property type="entry name" value="E3 UBIQUITIN-PROTEIN LIGASE UBR7-RELATED"/>
    <property type="match status" value="1"/>
</dbReference>